<dbReference type="Proteomes" id="UP000295703">
    <property type="component" value="Unassembled WGS sequence"/>
</dbReference>
<reference evidence="1 2" key="1">
    <citation type="submission" date="2018-12" db="EMBL/GenBank/DDBJ databases">
        <title>Genome sequence and assembly of Colletotrichum trifolii.</title>
        <authorList>
            <person name="Gan P."/>
            <person name="Shirasu K."/>
        </authorList>
    </citation>
    <scope>NUCLEOTIDE SEQUENCE [LARGE SCALE GENOMIC DNA]</scope>
    <source>
        <strain evidence="1 2">543-2</strain>
    </source>
</reference>
<gene>
    <name evidence="1" type="ORF">CTRI78_v006001</name>
</gene>
<keyword evidence="2" id="KW-1185">Reference proteome</keyword>
<dbReference type="AlphaFoldDB" id="A0A4R8RK42"/>
<name>A0A4R8RK42_COLTR</name>
<dbReference type="SUPFAM" id="SSF81383">
    <property type="entry name" value="F-box domain"/>
    <property type="match status" value="1"/>
</dbReference>
<evidence type="ECO:0008006" key="3">
    <source>
        <dbReference type="Google" id="ProtNLM"/>
    </source>
</evidence>
<dbReference type="InterPro" id="IPR036047">
    <property type="entry name" value="F-box-like_dom_sf"/>
</dbReference>
<accession>A0A4R8RK42</accession>
<proteinExistence type="predicted"/>
<dbReference type="EMBL" id="RYZW01000053">
    <property type="protein sequence ID" value="TDZ54773.1"/>
    <property type="molecule type" value="Genomic_DNA"/>
</dbReference>
<comment type="caution">
    <text evidence="1">The sequence shown here is derived from an EMBL/GenBank/DDBJ whole genome shotgun (WGS) entry which is preliminary data.</text>
</comment>
<dbReference type="STRING" id="5466.A0A4R8RK42"/>
<evidence type="ECO:0000313" key="1">
    <source>
        <dbReference type="EMBL" id="TDZ54773.1"/>
    </source>
</evidence>
<sequence length="502" mass="56664">METWALKPDVGRPRTIEPQQEISRLQKLPREVLFIIAEQLERPSQILLALTCKSLFTSLCPGRLFPKLDEKDLPDLLLQLEKENPNWFLCFGCTRLRPLRRDNEGNLQGQLHPHCDSTLRLVRWSHSFRVPKISRGGCRGPVDEFAWIETLSLVTWRPAVLGPGGHVPEITFSEGHLVMNRHFYGPRFGLPTRHLESVFEFERCIPLDDGGGGGGGELGPGHFPLGAHPRRVGRYHLRPPRRNGSSPPTRWVFAHRTSAKVLDDELYLCRSHTVSGPPCSASDFSRVVDGLELPVCRHILGSSRMPSSRFWEAGDNCLPELQNLRIAAAEPALDLHPDNAVGSCVLCFTDYEVAIQRGGGRTDWNLRLTTFHKLGSFRSLRDEAWRRLRASSHARLGPEYYRQSPAGGVRRKWLQGREAGSSTAPGERSTSENGTRAGLAPYWVLSFLPMIQERYYRFDRGDREARAVYARIFQRCIVGQGSLEKQHSVLYHGNKMAGEALD</sequence>
<organism evidence="1 2">
    <name type="scientific">Colletotrichum trifolii</name>
    <dbReference type="NCBI Taxonomy" id="5466"/>
    <lineage>
        <taxon>Eukaryota</taxon>
        <taxon>Fungi</taxon>
        <taxon>Dikarya</taxon>
        <taxon>Ascomycota</taxon>
        <taxon>Pezizomycotina</taxon>
        <taxon>Sordariomycetes</taxon>
        <taxon>Hypocreomycetidae</taxon>
        <taxon>Glomerellales</taxon>
        <taxon>Glomerellaceae</taxon>
        <taxon>Colletotrichum</taxon>
        <taxon>Colletotrichum orbiculare species complex</taxon>
    </lineage>
</organism>
<protein>
    <recommendedName>
        <fullName evidence="3">F-box domain-containing protein</fullName>
    </recommendedName>
</protein>
<evidence type="ECO:0000313" key="2">
    <source>
        <dbReference type="Proteomes" id="UP000295703"/>
    </source>
</evidence>